<dbReference type="OrthoDB" id="10427649at2759"/>
<reference evidence="5 6" key="1">
    <citation type="journal article" date="2009" name="Science">
        <title>Green evolution and dynamic adaptations revealed by genomes of the marine picoeukaryotes Micromonas.</title>
        <authorList>
            <person name="Worden A.Z."/>
            <person name="Lee J.H."/>
            <person name="Mock T."/>
            <person name="Rouze P."/>
            <person name="Simmons M.P."/>
            <person name="Aerts A.L."/>
            <person name="Allen A.E."/>
            <person name="Cuvelier M.L."/>
            <person name="Derelle E."/>
            <person name="Everett M.V."/>
            <person name="Foulon E."/>
            <person name="Grimwood J."/>
            <person name="Gundlach H."/>
            <person name="Henrissat B."/>
            <person name="Napoli C."/>
            <person name="McDonald S.M."/>
            <person name="Parker M.S."/>
            <person name="Rombauts S."/>
            <person name="Salamov A."/>
            <person name="Von Dassow P."/>
            <person name="Badger J.H."/>
            <person name="Coutinho P.M."/>
            <person name="Demir E."/>
            <person name="Dubchak I."/>
            <person name="Gentemann C."/>
            <person name="Eikrem W."/>
            <person name="Gready J.E."/>
            <person name="John U."/>
            <person name="Lanier W."/>
            <person name="Lindquist E.A."/>
            <person name="Lucas S."/>
            <person name="Mayer K.F."/>
            <person name="Moreau H."/>
            <person name="Not F."/>
            <person name="Otillar R."/>
            <person name="Panaud O."/>
            <person name="Pangilinan J."/>
            <person name="Paulsen I."/>
            <person name="Piegu B."/>
            <person name="Poliakov A."/>
            <person name="Robbens S."/>
            <person name="Schmutz J."/>
            <person name="Toulza E."/>
            <person name="Wyss T."/>
            <person name="Zelensky A."/>
            <person name="Zhou K."/>
            <person name="Armbrust E.V."/>
            <person name="Bhattacharya D."/>
            <person name="Goodenough U.W."/>
            <person name="Van de Peer Y."/>
            <person name="Grigoriev I.V."/>
        </authorList>
    </citation>
    <scope>NUCLEOTIDE SEQUENCE [LARGE SCALE GENOMIC DNA]</scope>
    <source>
        <strain evidence="6">RCC299 / NOUM17</strain>
    </source>
</reference>
<keyword evidence="1" id="KW-0175">Coiled coil</keyword>
<protein>
    <submittedName>
        <fullName evidence="5">Uncharacterized protein</fullName>
    </submittedName>
</protein>
<feature type="transmembrane region" description="Helical" evidence="3">
    <location>
        <begin position="465"/>
        <end position="485"/>
    </location>
</feature>
<dbReference type="InParanoid" id="C1EG10"/>
<gene>
    <name evidence="5" type="ORF">MICPUN_106405</name>
</gene>
<dbReference type="GeneID" id="8248366"/>
<evidence type="ECO:0000256" key="3">
    <source>
        <dbReference type="SAM" id="Phobius"/>
    </source>
</evidence>
<keyword evidence="6" id="KW-1185">Reference proteome</keyword>
<dbReference type="OMA" id="PDWSAYF"/>
<keyword evidence="3" id="KW-0472">Membrane</keyword>
<sequence>MMVGRAWVAVVLLIALGSRHSHVAEALDPSAPAVYENETWAACPDYTCNPCKFDEKCPPVNFTGITSIICSYKYDVCDRLRVEHRACLKAQARMCRPVEKQVKTVCTKEVKRAWTKKCKEDEEKLDAGLKDLMAQLDALRALKPCAPCAAPEPAPETYTQESFTCGSDGEVTLKPEVIGGGASKKGGWFGGSSDAKKEKKSRRGKSTNAVMNAQLGLAKLRDTAADLLVDDEDAVMGVQADVPEMNLEGLNSAMSQLDDNIAALEDLILKLQQKKKEKAKKCATPPEGAGMERHVLNHCVEVEETERLSERHEEKCAKRTADLMAQSAKFEALIYESDRRMALLDALQEHAEGVVEAYGDVNITSTAFALLGHSFLNANFTDTTRNLIDGMMVNESSLCAEVLPTLQSSVLGLGISKDQIWCPTPTGTFIGGRDLPDWAPHFLVGVGIVLGFFVSAFIKATPAIYAVMCDHPLLFVVLGVVVLAGRFV</sequence>
<dbReference type="AlphaFoldDB" id="C1EG10"/>
<keyword evidence="3" id="KW-0812">Transmembrane</keyword>
<dbReference type="Proteomes" id="UP000002009">
    <property type="component" value="Chromosome 13"/>
</dbReference>
<dbReference type="EMBL" id="CP001331">
    <property type="protein sequence ID" value="ACO66943.1"/>
    <property type="molecule type" value="Genomic_DNA"/>
</dbReference>
<evidence type="ECO:0000256" key="4">
    <source>
        <dbReference type="SAM" id="SignalP"/>
    </source>
</evidence>
<dbReference type="RefSeq" id="XP_002505685.1">
    <property type="nucleotide sequence ID" value="XM_002505639.1"/>
</dbReference>
<keyword evidence="4" id="KW-0732">Signal</keyword>
<name>C1EG10_MICCC</name>
<proteinExistence type="predicted"/>
<keyword evidence="3" id="KW-1133">Transmembrane helix</keyword>
<evidence type="ECO:0000256" key="1">
    <source>
        <dbReference type="SAM" id="Coils"/>
    </source>
</evidence>
<feature type="coiled-coil region" evidence="1">
    <location>
        <begin position="247"/>
        <end position="281"/>
    </location>
</feature>
<dbReference type="KEGG" id="mis:MICPUN_106405"/>
<organism evidence="5 6">
    <name type="scientific">Micromonas commoda (strain RCC299 / NOUM17 / CCMP2709)</name>
    <name type="common">Picoplanktonic green alga</name>
    <dbReference type="NCBI Taxonomy" id="296587"/>
    <lineage>
        <taxon>Eukaryota</taxon>
        <taxon>Viridiplantae</taxon>
        <taxon>Chlorophyta</taxon>
        <taxon>Mamiellophyceae</taxon>
        <taxon>Mamiellales</taxon>
        <taxon>Mamiellaceae</taxon>
        <taxon>Micromonas</taxon>
    </lineage>
</organism>
<feature type="region of interest" description="Disordered" evidence="2">
    <location>
        <begin position="184"/>
        <end position="206"/>
    </location>
</feature>
<feature type="signal peptide" evidence="4">
    <location>
        <begin position="1"/>
        <end position="26"/>
    </location>
</feature>
<evidence type="ECO:0000256" key="2">
    <source>
        <dbReference type="SAM" id="MobiDB-lite"/>
    </source>
</evidence>
<evidence type="ECO:0000313" key="5">
    <source>
        <dbReference type="EMBL" id="ACO66943.1"/>
    </source>
</evidence>
<evidence type="ECO:0000313" key="6">
    <source>
        <dbReference type="Proteomes" id="UP000002009"/>
    </source>
</evidence>
<feature type="chain" id="PRO_5002909142" evidence="4">
    <location>
        <begin position="27"/>
        <end position="488"/>
    </location>
</feature>
<feature type="transmembrane region" description="Helical" evidence="3">
    <location>
        <begin position="438"/>
        <end position="458"/>
    </location>
</feature>
<accession>C1EG10</accession>